<dbReference type="AlphaFoldDB" id="Q08ZM3"/>
<protein>
    <submittedName>
        <fullName evidence="1">Uncharacterized protein</fullName>
    </submittedName>
</protein>
<dbReference type="Proteomes" id="UP000032702">
    <property type="component" value="Unassembled WGS sequence"/>
</dbReference>
<gene>
    <name evidence="1" type="ORF">STIAU_1797</name>
</gene>
<comment type="caution">
    <text evidence="1">The sequence shown here is derived from an EMBL/GenBank/DDBJ whole genome shotgun (WGS) entry which is preliminary data.</text>
</comment>
<sequence>MLSHLTPAAEQPRREMRQFTTGILPGSALHCQPMKPCLPLLTSVLMALAGCGSREEGLHLNLRLAHQSEQEVQRVGEGRRFTNNRGEHITLSRAYVTVSSVEIFACPVTGLRKWMEWLSPLGTAHAHSVTDPRRMGTPYVNSLERADGEVLEMQSLQPSPGSYCRVRLVFGPADADAVLLPADNLMLNKTLLLEGEVSAADGSNVRPFKLESAGLANAELPFEALTLSEDAREASLRFTLAYDGWLDDVAWDSSEAAAQALTNVGHSVQLSRQP</sequence>
<evidence type="ECO:0000313" key="2">
    <source>
        <dbReference type="Proteomes" id="UP000032702"/>
    </source>
</evidence>
<reference evidence="1 2" key="1">
    <citation type="submission" date="2006-04" db="EMBL/GenBank/DDBJ databases">
        <authorList>
            <person name="Nierman W.C."/>
        </authorList>
    </citation>
    <scope>NUCLEOTIDE SEQUENCE [LARGE SCALE GENOMIC DNA]</scope>
    <source>
        <strain evidence="1 2">DW4/3-1</strain>
    </source>
</reference>
<accession>Q08ZM3</accession>
<organism evidence="1 2">
    <name type="scientific">Stigmatella aurantiaca (strain DW4/3-1)</name>
    <dbReference type="NCBI Taxonomy" id="378806"/>
    <lineage>
        <taxon>Bacteria</taxon>
        <taxon>Pseudomonadati</taxon>
        <taxon>Myxococcota</taxon>
        <taxon>Myxococcia</taxon>
        <taxon>Myxococcales</taxon>
        <taxon>Cystobacterineae</taxon>
        <taxon>Archangiaceae</taxon>
        <taxon>Stigmatella</taxon>
    </lineage>
</organism>
<name>Q08ZM3_STIAD</name>
<proteinExistence type="predicted"/>
<evidence type="ECO:0000313" key="1">
    <source>
        <dbReference type="EMBL" id="EAU65938.1"/>
    </source>
</evidence>
<dbReference type="EMBL" id="AAMD01000068">
    <property type="protein sequence ID" value="EAU65938.1"/>
    <property type="molecule type" value="Genomic_DNA"/>
</dbReference>